<evidence type="ECO:0008006" key="3">
    <source>
        <dbReference type="Google" id="ProtNLM"/>
    </source>
</evidence>
<dbReference type="EMBL" id="CYZR01000002">
    <property type="protein sequence ID" value="CUN69427.1"/>
    <property type="molecule type" value="Genomic_DNA"/>
</dbReference>
<evidence type="ECO:0000313" key="2">
    <source>
        <dbReference type="Proteomes" id="UP000095488"/>
    </source>
</evidence>
<sequence length="173" mass="19945">MATVKIFNKKISWDGLNLTCAMERYLNTNNLALELYDEEGEFYLVATLDSRQTLPKTNNAIIYNDKECAGILNAFTKVNMVKVVGKIDVKLMIRDLVVVNTRQFAEVDEDVFLEFAKSSYTDLNEFLNRNNENVNEEEVIEEVTENIAKDDEKIDFMDDLELDKKLEAILNDL</sequence>
<organism evidence="1 2">
    <name type="scientific">Sarcina ventriculi</name>
    <name type="common">Clostridium ventriculi</name>
    <dbReference type="NCBI Taxonomy" id="1267"/>
    <lineage>
        <taxon>Bacteria</taxon>
        <taxon>Bacillati</taxon>
        <taxon>Bacillota</taxon>
        <taxon>Clostridia</taxon>
        <taxon>Eubacteriales</taxon>
        <taxon>Clostridiaceae</taxon>
        <taxon>Sarcina</taxon>
    </lineage>
</organism>
<name>A0ABM9UNZ2_SARVE</name>
<keyword evidence="2" id="KW-1185">Reference proteome</keyword>
<evidence type="ECO:0000313" key="1">
    <source>
        <dbReference type="EMBL" id="CUN69427.1"/>
    </source>
</evidence>
<proteinExistence type="predicted"/>
<accession>A0ABM9UNZ2</accession>
<gene>
    <name evidence="1" type="ORF">ERS852473_00874</name>
</gene>
<protein>
    <recommendedName>
        <fullName evidence="3">YokE-like PH domain-containing protein</fullName>
    </recommendedName>
</protein>
<reference evidence="1 2" key="1">
    <citation type="submission" date="2015-09" db="EMBL/GenBank/DDBJ databases">
        <authorList>
            <consortium name="Pathogen Informatics"/>
        </authorList>
    </citation>
    <scope>NUCLEOTIDE SEQUENCE [LARGE SCALE GENOMIC DNA]</scope>
    <source>
        <strain evidence="1 2">2789STDY5834858</strain>
    </source>
</reference>
<comment type="caution">
    <text evidence="1">The sequence shown here is derived from an EMBL/GenBank/DDBJ whole genome shotgun (WGS) entry which is preliminary data.</text>
</comment>
<dbReference type="Proteomes" id="UP000095488">
    <property type="component" value="Unassembled WGS sequence"/>
</dbReference>
<dbReference type="RefSeq" id="WP_070101156.1">
    <property type="nucleotide sequence ID" value="NZ_BCMV01000073.1"/>
</dbReference>